<dbReference type="OrthoDB" id="3541158at2759"/>
<sequence>MQLLTTLSTNLSDNSKPTTSTPNNKMNTSEYQANEARVRVERTPSIPLSPAKLPSPTHLPCHRIDPSQTLQLPFHESQKAETPFVNPLGGESTLIATTPRSPTSLYAKLVSSERTSPSFVEAAARPRRAGEEKETWQDGCVKAIEVDAEGAKGERKRSKKEWRSDEVEPAKKKSRDYNPMAWAPRQRKEKVASHQGPNAGLKRGCT</sequence>
<dbReference type="GeneID" id="36590255"/>
<evidence type="ECO:0000313" key="2">
    <source>
        <dbReference type="EMBL" id="PMD49271.1"/>
    </source>
</evidence>
<feature type="compositionally biased region" description="Basic and acidic residues" evidence="1">
    <location>
        <begin position="161"/>
        <end position="171"/>
    </location>
</feature>
<dbReference type="RefSeq" id="XP_024726175.1">
    <property type="nucleotide sequence ID" value="XM_024882178.1"/>
</dbReference>
<feature type="region of interest" description="Disordered" evidence="1">
    <location>
        <begin position="148"/>
        <end position="206"/>
    </location>
</feature>
<feature type="compositionally biased region" description="Low complexity" evidence="1">
    <location>
        <begin position="1"/>
        <end position="15"/>
    </location>
</feature>
<feature type="compositionally biased region" description="Polar residues" evidence="1">
    <location>
        <begin position="16"/>
        <end position="32"/>
    </location>
</feature>
<feature type="region of interest" description="Disordered" evidence="1">
    <location>
        <begin position="1"/>
        <end position="37"/>
    </location>
</feature>
<organism evidence="2 3">
    <name type="scientific">Hyaloscypha bicolor E</name>
    <dbReference type="NCBI Taxonomy" id="1095630"/>
    <lineage>
        <taxon>Eukaryota</taxon>
        <taxon>Fungi</taxon>
        <taxon>Dikarya</taxon>
        <taxon>Ascomycota</taxon>
        <taxon>Pezizomycotina</taxon>
        <taxon>Leotiomycetes</taxon>
        <taxon>Helotiales</taxon>
        <taxon>Hyaloscyphaceae</taxon>
        <taxon>Hyaloscypha</taxon>
        <taxon>Hyaloscypha bicolor</taxon>
    </lineage>
</organism>
<proteinExistence type="predicted"/>
<reference evidence="2 3" key="1">
    <citation type="submission" date="2016-04" db="EMBL/GenBank/DDBJ databases">
        <title>A degradative enzymes factory behind the ericoid mycorrhizal symbiosis.</title>
        <authorList>
            <consortium name="DOE Joint Genome Institute"/>
            <person name="Martino E."/>
            <person name="Morin E."/>
            <person name="Grelet G."/>
            <person name="Kuo A."/>
            <person name="Kohler A."/>
            <person name="Daghino S."/>
            <person name="Barry K."/>
            <person name="Choi C."/>
            <person name="Cichocki N."/>
            <person name="Clum A."/>
            <person name="Copeland A."/>
            <person name="Hainaut M."/>
            <person name="Haridas S."/>
            <person name="Labutti K."/>
            <person name="Lindquist E."/>
            <person name="Lipzen A."/>
            <person name="Khouja H.-R."/>
            <person name="Murat C."/>
            <person name="Ohm R."/>
            <person name="Olson A."/>
            <person name="Spatafora J."/>
            <person name="Veneault-Fourrey C."/>
            <person name="Henrissat B."/>
            <person name="Grigoriev I."/>
            <person name="Martin F."/>
            <person name="Perotto S."/>
        </authorList>
    </citation>
    <scope>NUCLEOTIDE SEQUENCE [LARGE SCALE GENOMIC DNA]</scope>
    <source>
        <strain evidence="2 3">E</strain>
    </source>
</reference>
<dbReference type="EMBL" id="KZ613921">
    <property type="protein sequence ID" value="PMD49271.1"/>
    <property type="molecule type" value="Genomic_DNA"/>
</dbReference>
<evidence type="ECO:0000256" key="1">
    <source>
        <dbReference type="SAM" id="MobiDB-lite"/>
    </source>
</evidence>
<evidence type="ECO:0000313" key="3">
    <source>
        <dbReference type="Proteomes" id="UP000235371"/>
    </source>
</evidence>
<gene>
    <name evidence="2" type="ORF">K444DRAFT_622841</name>
</gene>
<dbReference type="Proteomes" id="UP000235371">
    <property type="component" value="Unassembled WGS sequence"/>
</dbReference>
<keyword evidence="3" id="KW-1185">Reference proteome</keyword>
<dbReference type="AlphaFoldDB" id="A0A2J6SES9"/>
<name>A0A2J6SES9_9HELO</name>
<protein>
    <submittedName>
        <fullName evidence="2">Uncharacterized protein</fullName>
    </submittedName>
</protein>
<dbReference type="InParanoid" id="A0A2J6SES9"/>
<accession>A0A2J6SES9</accession>